<dbReference type="Proteomes" id="UP001055039">
    <property type="component" value="Unassembled WGS sequence"/>
</dbReference>
<protein>
    <submittedName>
        <fullName evidence="1">Uncharacterized protein</fullName>
    </submittedName>
</protein>
<dbReference type="RefSeq" id="WP_238229005.1">
    <property type="nucleotide sequence ID" value="NZ_BAAADH010000032.1"/>
</dbReference>
<proteinExistence type="predicted"/>
<accession>A0ABQ4UN09</accession>
<evidence type="ECO:0000313" key="2">
    <source>
        <dbReference type="Proteomes" id="UP001055039"/>
    </source>
</evidence>
<keyword evidence="2" id="KW-1185">Reference proteome</keyword>
<reference evidence="1" key="2">
    <citation type="submission" date="2021-08" db="EMBL/GenBank/DDBJ databases">
        <authorList>
            <person name="Tani A."/>
            <person name="Ola A."/>
            <person name="Ogura Y."/>
            <person name="Katsura K."/>
            <person name="Hayashi T."/>
        </authorList>
    </citation>
    <scope>NUCLEOTIDE SEQUENCE</scope>
    <source>
        <strain evidence="1">NBRC 15686</strain>
    </source>
</reference>
<comment type="caution">
    <text evidence="1">The sequence shown here is derived from an EMBL/GenBank/DDBJ whole genome shotgun (WGS) entry which is preliminary data.</text>
</comment>
<name>A0ABQ4UN09_9HYPH</name>
<gene>
    <name evidence="1" type="ORF">LNAOJCKE_5439</name>
</gene>
<reference evidence="1" key="1">
    <citation type="journal article" date="2021" name="Front. Microbiol.">
        <title>Comprehensive Comparative Genomics and Phenotyping of Methylobacterium Species.</title>
        <authorList>
            <person name="Alessa O."/>
            <person name="Ogura Y."/>
            <person name="Fujitani Y."/>
            <person name="Takami H."/>
            <person name="Hayashi T."/>
            <person name="Sahin N."/>
            <person name="Tani A."/>
        </authorList>
    </citation>
    <scope>NUCLEOTIDE SEQUENCE</scope>
    <source>
        <strain evidence="1">NBRC 15686</strain>
    </source>
</reference>
<dbReference type="EMBL" id="BPRC01000048">
    <property type="protein sequence ID" value="GJE68202.1"/>
    <property type="molecule type" value="Genomic_DNA"/>
</dbReference>
<sequence>MTDDTPANVVSLAEHRRKPVLGPPALVDIAARLIQGEAPGSPLLVVLEYRGEQVGCLGSFPDTDEGRALAQIVGNTAINTVDLLTQFSPSGAP</sequence>
<evidence type="ECO:0000313" key="1">
    <source>
        <dbReference type="EMBL" id="GJE68202.1"/>
    </source>
</evidence>
<organism evidence="1 2">
    <name type="scientific">Methylorubrum aminovorans</name>
    <dbReference type="NCBI Taxonomy" id="269069"/>
    <lineage>
        <taxon>Bacteria</taxon>
        <taxon>Pseudomonadati</taxon>
        <taxon>Pseudomonadota</taxon>
        <taxon>Alphaproteobacteria</taxon>
        <taxon>Hyphomicrobiales</taxon>
        <taxon>Methylobacteriaceae</taxon>
        <taxon>Methylorubrum</taxon>
    </lineage>
</organism>